<dbReference type="InterPro" id="IPR002173">
    <property type="entry name" value="Carboh/pur_kinase_PfkB_CS"/>
</dbReference>
<dbReference type="Gene3D" id="3.40.1190.20">
    <property type="match status" value="1"/>
</dbReference>
<protein>
    <submittedName>
        <fullName evidence="4">Sugar or nucleoside kinase, ribokinase family</fullName>
    </submittedName>
</protein>
<dbReference type="AlphaFoldDB" id="A0A1I3L858"/>
<feature type="domain" description="Carbohydrate kinase PfkB" evidence="3">
    <location>
        <begin position="21"/>
        <end position="308"/>
    </location>
</feature>
<dbReference type="SUPFAM" id="SSF53613">
    <property type="entry name" value="Ribokinase-like"/>
    <property type="match status" value="1"/>
</dbReference>
<dbReference type="PANTHER" id="PTHR10584:SF166">
    <property type="entry name" value="RIBOKINASE"/>
    <property type="match status" value="1"/>
</dbReference>
<proteinExistence type="predicted"/>
<sequence>MRNPAKRCTNTVMSKTDLPQTDILCIGSVLWDIIGRTDRSMRVGSDVPGRIVRVPGGVAMNIAMALARFGLTPDLLTAIGRDPAGEELIDAAAVRGIGTAHVYRSEDLPTDAYMAVEGANGLIAAIADAHSLEAAGDKILRPLRDGRLGSAEAPYSGRIALDGNLTTQLLREIAVSPFFAEADLRVAPASPGKAERLLPLLNHPRATLYVNLEEATILGHASYASSSEAAQALIGKGAHRVLVTDGGKDATMARDGLTLTHTPPEVLVARVTGAGDTFMAAHIAAEVNGASEEEALINALDAAALYVSGDTPL</sequence>
<dbReference type="GO" id="GO:0016301">
    <property type="term" value="F:kinase activity"/>
    <property type="evidence" value="ECO:0007669"/>
    <property type="project" value="UniProtKB-KW"/>
</dbReference>
<evidence type="ECO:0000256" key="1">
    <source>
        <dbReference type="ARBA" id="ARBA00022679"/>
    </source>
</evidence>
<evidence type="ECO:0000313" key="5">
    <source>
        <dbReference type="Proteomes" id="UP000199630"/>
    </source>
</evidence>
<evidence type="ECO:0000256" key="2">
    <source>
        <dbReference type="ARBA" id="ARBA00022777"/>
    </source>
</evidence>
<dbReference type="Proteomes" id="UP000199630">
    <property type="component" value="Unassembled WGS sequence"/>
</dbReference>
<dbReference type="InterPro" id="IPR029056">
    <property type="entry name" value="Ribokinase-like"/>
</dbReference>
<dbReference type="InterPro" id="IPR011611">
    <property type="entry name" value="PfkB_dom"/>
</dbReference>
<dbReference type="PANTHER" id="PTHR10584">
    <property type="entry name" value="SUGAR KINASE"/>
    <property type="match status" value="1"/>
</dbReference>
<keyword evidence="5" id="KW-1185">Reference proteome</keyword>
<name>A0A1I3L858_9RHOB</name>
<dbReference type="PROSITE" id="PS00583">
    <property type="entry name" value="PFKB_KINASES_1"/>
    <property type="match status" value="1"/>
</dbReference>
<organism evidence="4 5">
    <name type="scientific">Celeribacter neptunius</name>
    <dbReference type="NCBI Taxonomy" id="588602"/>
    <lineage>
        <taxon>Bacteria</taxon>
        <taxon>Pseudomonadati</taxon>
        <taxon>Pseudomonadota</taxon>
        <taxon>Alphaproteobacteria</taxon>
        <taxon>Rhodobacterales</taxon>
        <taxon>Roseobacteraceae</taxon>
        <taxon>Celeribacter</taxon>
    </lineage>
</organism>
<accession>A0A1I3L858</accession>
<evidence type="ECO:0000259" key="3">
    <source>
        <dbReference type="Pfam" id="PF00294"/>
    </source>
</evidence>
<reference evidence="5" key="1">
    <citation type="submission" date="2016-10" db="EMBL/GenBank/DDBJ databases">
        <authorList>
            <person name="Varghese N."/>
            <person name="Submissions S."/>
        </authorList>
    </citation>
    <scope>NUCLEOTIDE SEQUENCE [LARGE SCALE GENOMIC DNA]</scope>
    <source>
        <strain evidence="5">DSM 26471</strain>
    </source>
</reference>
<dbReference type="Pfam" id="PF00294">
    <property type="entry name" value="PfkB"/>
    <property type="match status" value="1"/>
</dbReference>
<dbReference type="STRING" id="588602.SAMN04487991_0926"/>
<keyword evidence="1" id="KW-0808">Transferase</keyword>
<evidence type="ECO:0000313" key="4">
    <source>
        <dbReference type="EMBL" id="SFI80888.1"/>
    </source>
</evidence>
<gene>
    <name evidence="4" type="ORF">SAMN04487991_0926</name>
</gene>
<dbReference type="EMBL" id="FORH01000001">
    <property type="protein sequence ID" value="SFI80888.1"/>
    <property type="molecule type" value="Genomic_DNA"/>
</dbReference>
<keyword evidence="2 4" id="KW-0418">Kinase</keyword>